<feature type="transmembrane region" description="Helical" evidence="10">
    <location>
        <begin position="92"/>
        <end position="110"/>
    </location>
</feature>
<proteinExistence type="inferred from homology"/>
<feature type="transmembrane region" description="Helical" evidence="10">
    <location>
        <begin position="66"/>
        <end position="85"/>
    </location>
</feature>
<keyword evidence="7 10" id="KW-1133">Transmembrane helix</keyword>
<evidence type="ECO:0000313" key="12">
    <source>
        <dbReference type="EMBL" id="QIJ72898.1"/>
    </source>
</evidence>
<evidence type="ECO:0000256" key="9">
    <source>
        <dbReference type="ARBA" id="ARBA00023136"/>
    </source>
</evidence>
<dbReference type="GO" id="GO:0017004">
    <property type="term" value="P:cytochrome complex assembly"/>
    <property type="evidence" value="ECO:0007669"/>
    <property type="project" value="UniProtKB-KW"/>
</dbReference>
<feature type="domain" description="Cytochrome c assembly protein" evidence="11">
    <location>
        <begin position="67"/>
        <end position="264"/>
    </location>
</feature>
<comment type="function">
    <text evidence="1">Required for the export of heme to the periplasm for the biogenesis of c-type cytochromes.</text>
</comment>
<feature type="transmembrane region" description="Helical" evidence="10">
    <location>
        <begin position="242"/>
        <end position="264"/>
    </location>
</feature>
<evidence type="ECO:0000256" key="4">
    <source>
        <dbReference type="ARBA" id="ARBA00016463"/>
    </source>
</evidence>
<feature type="transmembrane region" description="Helical" evidence="10">
    <location>
        <begin position="34"/>
        <end position="54"/>
    </location>
</feature>
<comment type="subcellular location">
    <subcellularLocation>
        <location evidence="2">Membrane</location>
        <topology evidence="2">Multi-pass membrane protein</topology>
    </subcellularLocation>
</comment>
<feature type="transmembrane region" description="Helical" evidence="10">
    <location>
        <begin position="130"/>
        <end position="152"/>
    </location>
</feature>
<dbReference type="PANTHER" id="PTHR30071">
    <property type="entry name" value="HEME EXPORTER PROTEIN C"/>
    <property type="match status" value="1"/>
</dbReference>
<dbReference type="InterPro" id="IPR045062">
    <property type="entry name" value="Cyt_c_biogenesis_CcsA/CcmC"/>
</dbReference>
<keyword evidence="8" id="KW-0793">Thylakoid</keyword>
<dbReference type="Pfam" id="PF01578">
    <property type="entry name" value="Cytochrom_C_asm"/>
    <property type="match status" value="1"/>
</dbReference>
<dbReference type="NCBIfam" id="TIGR03144">
    <property type="entry name" value="cytochr_II_ccsB"/>
    <property type="match status" value="1"/>
</dbReference>
<evidence type="ECO:0000259" key="11">
    <source>
        <dbReference type="Pfam" id="PF01578"/>
    </source>
</evidence>
<feature type="transmembrane region" description="Helical" evidence="10">
    <location>
        <begin position="6"/>
        <end position="27"/>
    </location>
</feature>
<dbReference type="KEGG" id="tav:G4V39_09050"/>
<evidence type="ECO:0000256" key="3">
    <source>
        <dbReference type="ARBA" id="ARBA00005840"/>
    </source>
</evidence>
<evidence type="ECO:0000256" key="8">
    <source>
        <dbReference type="ARBA" id="ARBA00023078"/>
    </source>
</evidence>
<keyword evidence="5 10" id="KW-0812">Transmembrane</keyword>
<dbReference type="PANTHER" id="PTHR30071:SF1">
    <property type="entry name" value="CYTOCHROME B_B6 PROTEIN-RELATED"/>
    <property type="match status" value="1"/>
</dbReference>
<dbReference type="Proteomes" id="UP000502179">
    <property type="component" value="Chromosome"/>
</dbReference>
<gene>
    <name evidence="12" type="primary">ccsB</name>
    <name evidence="12" type="ORF">G4V39_09050</name>
</gene>
<dbReference type="AlphaFoldDB" id="A0A6G7PZM7"/>
<evidence type="ECO:0000256" key="6">
    <source>
        <dbReference type="ARBA" id="ARBA00022748"/>
    </source>
</evidence>
<dbReference type="InterPro" id="IPR003557">
    <property type="entry name" value="Cyt_c_biogenesis_CcmC"/>
</dbReference>
<feature type="transmembrane region" description="Helical" evidence="10">
    <location>
        <begin position="216"/>
        <end position="235"/>
    </location>
</feature>
<evidence type="ECO:0000313" key="13">
    <source>
        <dbReference type="Proteomes" id="UP000502179"/>
    </source>
</evidence>
<comment type="similarity">
    <text evidence="3">Belongs to the CcmC/CycZ/HelC family.</text>
</comment>
<evidence type="ECO:0000256" key="5">
    <source>
        <dbReference type="ARBA" id="ARBA00022692"/>
    </source>
</evidence>
<dbReference type="GO" id="GO:0005886">
    <property type="term" value="C:plasma membrane"/>
    <property type="evidence" value="ECO:0007669"/>
    <property type="project" value="TreeGrafter"/>
</dbReference>
<evidence type="ECO:0000256" key="2">
    <source>
        <dbReference type="ARBA" id="ARBA00004141"/>
    </source>
</evidence>
<organism evidence="12 13">
    <name type="scientific">Thermosulfuriphilus ammonigenes</name>
    <dbReference type="NCBI Taxonomy" id="1936021"/>
    <lineage>
        <taxon>Bacteria</taxon>
        <taxon>Pseudomonadati</taxon>
        <taxon>Thermodesulfobacteriota</taxon>
        <taxon>Thermodesulfobacteria</taxon>
        <taxon>Thermodesulfobacteriales</taxon>
        <taxon>Thermodesulfobacteriaceae</taxon>
        <taxon>Thermosulfuriphilus</taxon>
    </lineage>
</organism>
<protein>
    <recommendedName>
        <fullName evidence="4">Heme exporter protein C</fullName>
    </recommendedName>
</protein>
<sequence length="275" mass="30789">MDLLLFRAALIAYLLATAGHLVYILTLRKDAARVANGVLVGGFLFHTASLAVRWSEAGYPPITNPHEAFSFFSWALVWAYGLLYLRFRLPVLGAFVIPIVTLFMILSSLAPAEILPLPPALKSLWLPVHAFISLLGHAFMALAFASAVMYLLQEREIKKKKLGAIFKRLPSLDTLDAINYWSLKIGFPFMTLGIITGSLWAEKAWGAYWSWDPKETWSLITWFLYAALLHERLAVGWRGRRAAILSVVGFMALIFTFLGVNFLLGGEHSYGRWPG</sequence>
<evidence type="ECO:0000256" key="1">
    <source>
        <dbReference type="ARBA" id="ARBA00002442"/>
    </source>
</evidence>
<feature type="transmembrane region" description="Helical" evidence="10">
    <location>
        <begin position="177"/>
        <end position="201"/>
    </location>
</feature>
<dbReference type="GO" id="GO:0020037">
    <property type="term" value="F:heme binding"/>
    <property type="evidence" value="ECO:0007669"/>
    <property type="project" value="InterPro"/>
</dbReference>
<dbReference type="InterPro" id="IPR017562">
    <property type="entry name" value="Cyt_c_biogenesis_CcsA"/>
</dbReference>
<keyword evidence="6" id="KW-0201">Cytochrome c-type biogenesis</keyword>
<dbReference type="EMBL" id="CP048877">
    <property type="protein sequence ID" value="QIJ72898.1"/>
    <property type="molecule type" value="Genomic_DNA"/>
</dbReference>
<dbReference type="GO" id="GO:0015232">
    <property type="term" value="F:heme transmembrane transporter activity"/>
    <property type="evidence" value="ECO:0007669"/>
    <property type="project" value="InterPro"/>
</dbReference>
<keyword evidence="9 10" id="KW-0472">Membrane</keyword>
<name>A0A6G7PZM7_9BACT</name>
<evidence type="ECO:0000256" key="10">
    <source>
        <dbReference type="SAM" id="Phobius"/>
    </source>
</evidence>
<accession>A0A6G7PZM7</accession>
<reference evidence="12 13" key="1">
    <citation type="submission" date="2020-02" db="EMBL/GenBank/DDBJ databases">
        <title>Genome analysis of Thermosulfuriphilus ammonigenes ST65T, an anaerobic thermophilic chemolithoautotrophic bacterium isolated from a deep-sea hydrothermal vent.</title>
        <authorList>
            <person name="Slobodkina G."/>
            <person name="Allioux M."/>
            <person name="Merkel A."/>
            <person name="Alain K."/>
            <person name="Jebbar M."/>
            <person name="Slobodkin A."/>
        </authorList>
    </citation>
    <scope>NUCLEOTIDE SEQUENCE [LARGE SCALE GENOMIC DNA]</scope>
    <source>
        <strain evidence="12 13">ST65</strain>
    </source>
</reference>
<dbReference type="PRINTS" id="PR01386">
    <property type="entry name" value="CCMCBIOGNSIS"/>
</dbReference>
<evidence type="ECO:0000256" key="7">
    <source>
        <dbReference type="ARBA" id="ARBA00022989"/>
    </source>
</evidence>
<keyword evidence="13" id="KW-1185">Reference proteome</keyword>
<dbReference type="InterPro" id="IPR002541">
    <property type="entry name" value="Cyt_c_assembly"/>
</dbReference>